<gene>
    <name evidence="2" type="ORF">FEK34_28300</name>
</gene>
<evidence type="ECO:0008006" key="4">
    <source>
        <dbReference type="Google" id="ProtNLM"/>
    </source>
</evidence>
<dbReference type="RefSeq" id="WP_138452836.1">
    <property type="nucleotide sequence ID" value="NZ_VBUT01000014.1"/>
</dbReference>
<organism evidence="2 3">
    <name type="scientific">Nocardia cyriacigeorgica</name>
    <dbReference type="NCBI Taxonomy" id="135487"/>
    <lineage>
        <taxon>Bacteria</taxon>
        <taxon>Bacillati</taxon>
        <taxon>Actinomycetota</taxon>
        <taxon>Actinomycetes</taxon>
        <taxon>Mycobacteriales</taxon>
        <taxon>Nocardiaceae</taxon>
        <taxon>Nocardia</taxon>
    </lineage>
</organism>
<protein>
    <recommendedName>
        <fullName evidence="4">NlpC/P60 domain-containing protein</fullName>
    </recommendedName>
</protein>
<comment type="caution">
    <text evidence="2">The sequence shown here is derived from an EMBL/GenBank/DDBJ whole genome shotgun (WGS) entry which is preliminary data.</text>
</comment>
<evidence type="ECO:0000313" key="3">
    <source>
        <dbReference type="Proteomes" id="UP000306378"/>
    </source>
</evidence>
<reference evidence="2 3" key="1">
    <citation type="submission" date="2019-05" db="EMBL/GenBank/DDBJ databases">
        <title>Genomes sequences of two Nocardia cyriacigeorgica environmental isolates, type strains Nocardia asteroides ATCC 19247 and Nocardia cyriacigeorgica DSM 44484.</title>
        <authorList>
            <person name="Vautrin F."/>
            <person name="Bergeron E."/>
            <person name="Dubost A."/>
            <person name="Abrouk D."/>
            <person name="Rodriguez Nava V."/>
            <person name="Pujic P."/>
        </authorList>
    </citation>
    <scope>NUCLEOTIDE SEQUENCE [LARGE SCALE GENOMIC DNA]</scope>
    <source>
        <strain evidence="2 3">EML 446</strain>
    </source>
</reference>
<feature type="region of interest" description="Disordered" evidence="1">
    <location>
        <begin position="323"/>
        <end position="422"/>
    </location>
</feature>
<dbReference type="EMBL" id="VBUT01000014">
    <property type="protein sequence ID" value="TLF72926.1"/>
    <property type="molecule type" value="Genomic_DNA"/>
</dbReference>
<proteinExistence type="predicted"/>
<dbReference type="SUPFAM" id="SSF54001">
    <property type="entry name" value="Cysteine proteinases"/>
    <property type="match status" value="1"/>
</dbReference>
<evidence type="ECO:0000313" key="2">
    <source>
        <dbReference type="EMBL" id="TLF72926.1"/>
    </source>
</evidence>
<dbReference type="AlphaFoldDB" id="A0A5R8NBB4"/>
<accession>A0A5R8NBB4</accession>
<sequence>MAAQLGYLPRDIEILANLRGADTVEQQLVVIQGLLRTNANGVQIPVDALTQEARTRLTEVGAKIEDVNGKPGIVQVSAPNLAAVLAELDKLINKNLPSKTQKVVVEYEDRGAALQRQGLPAGFIGPVVQQPRADGGIDGPLPSQATIQSPQSRLYQWAEPETGGEAFIPLATSKRARSVDILGQVAGMFGFGLTKMADGGIAVTRAMDFLRGQSGKEYQYGGVGNPSWDCSAFISAAYALLKGLDPYIRWFTTESDFSSLGFLPGLDPTGRGLSIGIFRGGGGQYSHMAGLLAGTPLESGANGVQVGSGAQSAASGELPLKFHLPATSFEPPDTGGGRRSRRSGARERPGTRAKSSSWNLPDCPRSRRSSRATKRSPIQTRPRRTSGRQRSVPGRPSCVCRRWRRTRPRPTPPAARSRRPRL</sequence>
<name>A0A5R8NBB4_9NOCA</name>
<dbReference type="InterPro" id="IPR038765">
    <property type="entry name" value="Papain-like_cys_pep_sf"/>
</dbReference>
<dbReference type="Proteomes" id="UP000306378">
    <property type="component" value="Unassembled WGS sequence"/>
</dbReference>
<evidence type="ECO:0000256" key="1">
    <source>
        <dbReference type="SAM" id="MobiDB-lite"/>
    </source>
</evidence>